<dbReference type="Proteomes" id="UP000485058">
    <property type="component" value="Unassembled WGS sequence"/>
</dbReference>
<evidence type="ECO:0000256" key="3">
    <source>
        <dbReference type="SAM" id="MobiDB-lite"/>
    </source>
</evidence>
<dbReference type="InterPro" id="IPR040372">
    <property type="entry name" value="YaeB-like"/>
</dbReference>
<evidence type="ECO:0000313" key="5">
    <source>
        <dbReference type="EMBL" id="GFH15964.1"/>
    </source>
</evidence>
<evidence type="ECO:0000256" key="1">
    <source>
        <dbReference type="ARBA" id="ARBA00022691"/>
    </source>
</evidence>
<keyword evidence="6" id="KW-1185">Reference proteome</keyword>
<dbReference type="PANTHER" id="PTHR12818:SF0">
    <property type="entry name" value="TRNA (ADENINE(37)-N6)-METHYLTRANSFERASE"/>
    <property type="match status" value="1"/>
</dbReference>
<evidence type="ECO:0000313" key="6">
    <source>
        <dbReference type="Proteomes" id="UP000485058"/>
    </source>
</evidence>
<accession>A0A699ZAS6</accession>
<dbReference type="InterPro" id="IPR036414">
    <property type="entry name" value="YaeB_N_sf"/>
</dbReference>
<dbReference type="InterPro" id="IPR036413">
    <property type="entry name" value="YaeB-like_sf"/>
</dbReference>
<dbReference type="InterPro" id="IPR023370">
    <property type="entry name" value="TrmO-like_N"/>
</dbReference>
<dbReference type="EMBL" id="BLLF01000926">
    <property type="protein sequence ID" value="GFH15964.1"/>
    <property type="molecule type" value="Genomic_DNA"/>
</dbReference>
<comment type="caution">
    <text evidence="5">The sequence shown here is derived from an EMBL/GenBank/DDBJ whole genome shotgun (WGS) entry which is preliminary data.</text>
</comment>
<dbReference type="SUPFAM" id="SSF118196">
    <property type="entry name" value="YaeB-like"/>
    <property type="match status" value="1"/>
</dbReference>
<dbReference type="Gene3D" id="2.40.30.70">
    <property type="entry name" value="YaeB-like"/>
    <property type="match status" value="1"/>
</dbReference>
<feature type="domain" description="TsaA-like" evidence="4">
    <location>
        <begin position="126"/>
        <end position="159"/>
    </location>
</feature>
<feature type="compositionally biased region" description="Gly residues" evidence="3">
    <location>
        <begin position="111"/>
        <end position="122"/>
    </location>
</feature>
<dbReference type="AlphaFoldDB" id="A0A699ZAS6"/>
<evidence type="ECO:0000259" key="4">
    <source>
        <dbReference type="Pfam" id="PF01980"/>
    </source>
</evidence>
<gene>
    <name evidence="5" type="ORF">HaLaN_12300</name>
</gene>
<dbReference type="Pfam" id="PF01980">
    <property type="entry name" value="TrmO_N"/>
    <property type="match status" value="1"/>
</dbReference>
<keyword evidence="1" id="KW-0949">S-adenosyl-L-methionine</keyword>
<proteinExistence type="inferred from homology"/>
<name>A0A699ZAS6_HAELA</name>
<dbReference type="PANTHER" id="PTHR12818">
    <property type="entry name" value="TRNA (ADENINE(37)-N6)-METHYLTRANSFERASE"/>
    <property type="match status" value="1"/>
</dbReference>
<organism evidence="5 6">
    <name type="scientific">Haematococcus lacustris</name>
    <name type="common">Green alga</name>
    <name type="synonym">Haematococcus pluvialis</name>
    <dbReference type="NCBI Taxonomy" id="44745"/>
    <lineage>
        <taxon>Eukaryota</taxon>
        <taxon>Viridiplantae</taxon>
        <taxon>Chlorophyta</taxon>
        <taxon>core chlorophytes</taxon>
        <taxon>Chlorophyceae</taxon>
        <taxon>CS clade</taxon>
        <taxon>Chlamydomonadales</taxon>
        <taxon>Haematococcaceae</taxon>
        <taxon>Haematococcus</taxon>
    </lineage>
</organism>
<reference evidence="5 6" key="1">
    <citation type="submission" date="2020-02" db="EMBL/GenBank/DDBJ databases">
        <title>Draft genome sequence of Haematococcus lacustris strain NIES-144.</title>
        <authorList>
            <person name="Morimoto D."/>
            <person name="Nakagawa S."/>
            <person name="Yoshida T."/>
            <person name="Sawayama S."/>
        </authorList>
    </citation>
    <scope>NUCLEOTIDE SEQUENCE [LARGE SCALE GENOMIC DNA]</scope>
    <source>
        <strain evidence="5 6">NIES-144</strain>
    </source>
</reference>
<sequence length="286" mass="28852">MHLDQPCSWLCQLISHLISHAHGWDSDAYPAAHSAASALPAVSSLLGRPGPKASPAISRPTLLAAPTRQPLTEYCPTSPPGLQPQTQHPSHPSKAAARDEEGSSHTPMKAGGPGGQARGGCRPGLKAKVAVPRLNGGRLGVLATRSPHRPCPIGLSVAKDSASKVPPVQLDVGRPGLPLCLVLTPQAGPSSVLAHPIATGLGSGEKHSTAGLLQSRAGGTARDVAHESMPISHAGQRGPGVHDWCCLAGLMAGVVLSTSLGSVLAAPCGRCAGDCGGGAQRAAGRH</sequence>
<evidence type="ECO:0000256" key="2">
    <source>
        <dbReference type="ARBA" id="ARBA00033753"/>
    </source>
</evidence>
<comment type="similarity">
    <text evidence="2">Belongs to the tRNA methyltransferase O family.</text>
</comment>
<feature type="region of interest" description="Disordered" evidence="3">
    <location>
        <begin position="70"/>
        <end position="123"/>
    </location>
</feature>
<protein>
    <submittedName>
        <fullName evidence="5">TsaA-like domain-containing protein</fullName>
    </submittedName>
</protein>